<accession>A0A517ZAW9</accession>
<dbReference type="GO" id="GO:0046872">
    <property type="term" value="F:metal ion binding"/>
    <property type="evidence" value="ECO:0007669"/>
    <property type="project" value="UniProtKB-KW"/>
</dbReference>
<dbReference type="GO" id="GO:0004519">
    <property type="term" value="F:endonuclease activity"/>
    <property type="evidence" value="ECO:0007669"/>
    <property type="project" value="UniProtKB-KW"/>
</dbReference>
<dbReference type="GO" id="GO:0003676">
    <property type="term" value="F:nucleic acid binding"/>
    <property type="evidence" value="ECO:0007669"/>
    <property type="project" value="InterPro"/>
</dbReference>
<dbReference type="InterPro" id="IPR038257">
    <property type="entry name" value="CRISPR-assoc_Cas3_HD_sf"/>
</dbReference>
<evidence type="ECO:0000256" key="8">
    <source>
        <dbReference type="ARBA" id="ARBA00023118"/>
    </source>
</evidence>
<dbReference type="InterPro" id="IPR027417">
    <property type="entry name" value="P-loop_NTPase"/>
</dbReference>
<keyword evidence="8" id="KW-0051">Antiviral defense</keyword>
<dbReference type="SUPFAM" id="SSF52540">
    <property type="entry name" value="P-loop containing nucleoside triphosphate hydrolases"/>
    <property type="match status" value="1"/>
</dbReference>
<dbReference type="InterPro" id="IPR001650">
    <property type="entry name" value="Helicase_C-like"/>
</dbReference>
<dbReference type="EMBL" id="CP036275">
    <property type="protein sequence ID" value="QDU39642.1"/>
    <property type="molecule type" value="Genomic_DNA"/>
</dbReference>
<keyword evidence="11" id="KW-0540">Nuclease</keyword>
<dbReference type="Pfam" id="PF22590">
    <property type="entry name" value="Cas3-like_C_2"/>
    <property type="match status" value="1"/>
</dbReference>
<dbReference type="EC" id="3.1.-.-" evidence="11"/>
<evidence type="ECO:0000313" key="11">
    <source>
        <dbReference type="EMBL" id="QDU39642.1"/>
    </source>
</evidence>
<dbReference type="GO" id="GO:0003724">
    <property type="term" value="F:RNA helicase activity"/>
    <property type="evidence" value="ECO:0007669"/>
    <property type="project" value="TreeGrafter"/>
</dbReference>
<gene>
    <name evidence="11" type="primary">ygcB</name>
    <name evidence="11" type="ORF">Mal4_39880</name>
</gene>
<dbReference type="Gene3D" id="3.40.50.300">
    <property type="entry name" value="P-loop containing nucleotide triphosphate hydrolases"/>
    <property type="match status" value="2"/>
</dbReference>
<sequence length="855" mass="95515">MSYEQFFRKAMRSSHETEGFSPYPYQGRMAACNQWPTLLNVPTGVGKTAAVVLAWLYRRHAADTDVRQQTPRRLVYCLPMRTLVEQTQSNVNQWLTNLDLADGDDRVDVHVLMGGEEADDWDLHPDRDAILIGTQDMLISRALNRGYGMSRYRWPVHFALLNNDCQWVLDETQLMGVGSTTAAQLDGFRQSLSTYGPAHTLWMSATLDTGAVETVDNPKLDGGWTAEALGDDDFAHEDVDRLIKASKPCGKAATELSPNSAKKGYEAALADEILSAHRPGTLSLVVVNQVMRAQKLTQSLQKALKKNEDAPEVDLIHSRYRPHERRPQQERALDEDHLPDAGRIIVATQAIEAGVDLSAATLFTELAPWSSLVQRFGRCNRRGVCGHDGVPEAQVRWVDIDTVDVKKARPLALPYQVEELDQAREIVSSLDDVGPAVLANQHAEQPDSVVHVIRRKDLLDLFDTTPDLSGNDLDVSRYIREADDTSVQVYWRDWDISPSTRQFQPPAPNDDDAAVEFPAPDRDELCGVAVGQFRDFAKKLRKQEKTRHLLWRWEPLERQWNEVEPEQIRPGTVLLLHATAGGYDCDLGWTGDPKHRPVCDCRKDLHVANEAMDDDDTGSGPIELAVHLRDVADEAESLQKTLQAEFSDDLPWAAVVRAARWHDVGKAHPAFQAAMGDCEQVTAKDPDGTKLWAKSGRKGYPGYRIPQGEDAAPQFRKGFRHELASALAWLARHEGEDCADLVAYLVAAHHGKVRMSIRSMPNESRPPEPSRLFARGIWSGDRMPLVDADASAGEVAGEVALDLELMKLGDSDDGRPSWLSRTLDLRERFGPFRLAFLETLVRVADWRGSKGETEK</sequence>
<dbReference type="KEGG" id="mri:Mal4_39880"/>
<dbReference type="PANTHER" id="PTHR47959:SF16">
    <property type="entry name" value="CRISPR-ASSOCIATED NUCLEASE_HELICASE CAS3-RELATED"/>
    <property type="match status" value="1"/>
</dbReference>
<evidence type="ECO:0000256" key="5">
    <source>
        <dbReference type="ARBA" id="ARBA00022801"/>
    </source>
</evidence>
<dbReference type="AlphaFoldDB" id="A0A517ZAW9"/>
<feature type="domain" description="HD Cas3-type" evidence="10">
    <location>
        <begin position="617"/>
        <end position="847"/>
    </location>
</feature>
<dbReference type="Gene3D" id="1.10.3210.30">
    <property type="match status" value="1"/>
</dbReference>
<dbReference type="InterPro" id="IPR011545">
    <property type="entry name" value="DEAD/DEAH_box_helicase_dom"/>
</dbReference>
<evidence type="ECO:0000256" key="1">
    <source>
        <dbReference type="ARBA" id="ARBA00006847"/>
    </source>
</evidence>
<evidence type="ECO:0000256" key="9">
    <source>
        <dbReference type="ARBA" id="ARBA00038437"/>
    </source>
</evidence>
<keyword evidence="12" id="KW-1185">Reference proteome</keyword>
<evidence type="ECO:0000256" key="2">
    <source>
        <dbReference type="ARBA" id="ARBA00009046"/>
    </source>
</evidence>
<dbReference type="PANTHER" id="PTHR47959">
    <property type="entry name" value="ATP-DEPENDENT RNA HELICASE RHLE-RELATED"/>
    <property type="match status" value="1"/>
</dbReference>
<organism evidence="11 12">
    <name type="scientific">Maioricimonas rarisocia</name>
    <dbReference type="NCBI Taxonomy" id="2528026"/>
    <lineage>
        <taxon>Bacteria</taxon>
        <taxon>Pseudomonadati</taxon>
        <taxon>Planctomycetota</taxon>
        <taxon>Planctomycetia</taxon>
        <taxon>Planctomycetales</taxon>
        <taxon>Planctomycetaceae</taxon>
        <taxon>Maioricimonas</taxon>
    </lineage>
</organism>
<dbReference type="NCBIfam" id="TIGR01596">
    <property type="entry name" value="cas3_HD"/>
    <property type="match status" value="1"/>
</dbReference>
<dbReference type="InterPro" id="IPR050079">
    <property type="entry name" value="DEAD_box_RNA_helicase"/>
</dbReference>
<reference evidence="11 12" key="1">
    <citation type="submission" date="2019-02" db="EMBL/GenBank/DDBJ databases">
        <title>Deep-cultivation of Planctomycetes and their phenomic and genomic characterization uncovers novel biology.</title>
        <authorList>
            <person name="Wiegand S."/>
            <person name="Jogler M."/>
            <person name="Boedeker C."/>
            <person name="Pinto D."/>
            <person name="Vollmers J."/>
            <person name="Rivas-Marin E."/>
            <person name="Kohn T."/>
            <person name="Peeters S.H."/>
            <person name="Heuer A."/>
            <person name="Rast P."/>
            <person name="Oberbeckmann S."/>
            <person name="Bunk B."/>
            <person name="Jeske O."/>
            <person name="Meyerdierks A."/>
            <person name="Storesund J.E."/>
            <person name="Kallscheuer N."/>
            <person name="Luecker S."/>
            <person name="Lage O.M."/>
            <person name="Pohl T."/>
            <person name="Merkel B.J."/>
            <person name="Hornburger P."/>
            <person name="Mueller R.-W."/>
            <person name="Bruemmer F."/>
            <person name="Labrenz M."/>
            <person name="Spormann A.M."/>
            <person name="Op den Camp H."/>
            <person name="Overmann J."/>
            <person name="Amann R."/>
            <person name="Jetten M.S.M."/>
            <person name="Mascher T."/>
            <person name="Medema M.H."/>
            <person name="Devos D.P."/>
            <person name="Kaster A.-K."/>
            <person name="Ovreas L."/>
            <person name="Rohde M."/>
            <person name="Galperin M.Y."/>
            <person name="Jogler C."/>
        </authorList>
    </citation>
    <scope>NUCLEOTIDE SEQUENCE [LARGE SCALE GENOMIC DNA]</scope>
    <source>
        <strain evidence="11 12">Mal4</strain>
    </source>
</reference>
<name>A0A517ZAW9_9PLAN</name>
<dbReference type="SUPFAM" id="SSF109604">
    <property type="entry name" value="HD-domain/PDEase-like"/>
    <property type="match status" value="1"/>
</dbReference>
<dbReference type="SMART" id="SM00490">
    <property type="entry name" value="HELICc"/>
    <property type="match status" value="1"/>
</dbReference>
<keyword evidence="6 11" id="KW-0347">Helicase</keyword>
<protein>
    <submittedName>
        <fullName evidence="11">CRISPR-associated endonuclease/helicase Cas3</fullName>
        <ecNumber evidence="11">3.1.-.-</ecNumber>
    </submittedName>
</protein>
<keyword evidence="11" id="KW-0255">Endonuclease</keyword>
<dbReference type="InterPro" id="IPR054712">
    <property type="entry name" value="Cas3-like_dom"/>
</dbReference>
<keyword evidence="3" id="KW-0479">Metal-binding</keyword>
<keyword evidence="7" id="KW-0067">ATP-binding</keyword>
<dbReference type="GO" id="GO:0005829">
    <property type="term" value="C:cytosol"/>
    <property type="evidence" value="ECO:0007669"/>
    <property type="project" value="TreeGrafter"/>
</dbReference>
<comment type="similarity">
    <text evidence="1">In the N-terminal section; belongs to the CRISPR-associated nuclease Cas3-HD family.</text>
</comment>
<dbReference type="PROSITE" id="PS51643">
    <property type="entry name" value="HD_CAS3"/>
    <property type="match status" value="1"/>
</dbReference>
<evidence type="ECO:0000259" key="10">
    <source>
        <dbReference type="PROSITE" id="PS51643"/>
    </source>
</evidence>
<dbReference type="Proteomes" id="UP000320496">
    <property type="component" value="Chromosome"/>
</dbReference>
<evidence type="ECO:0000256" key="6">
    <source>
        <dbReference type="ARBA" id="ARBA00022806"/>
    </source>
</evidence>
<dbReference type="GO" id="GO:0051607">
    <property type="term" value="P:defense response to virus"/>
    <property type="evidence" value="ECO:0007669"/>
    <property type="project" value="UniProtKB-KW"/>
</dbReference>
<keyword evidence="5 11" id="KW-0378">Hydrolase</keyword>
<dbReference type="RefSeq" id="WP_197443612.1">
    <property type="nucleotide sequence ID" value="NZ_CP036275.1"/>
</dbReference>
<dbReference type="GO" id="GO:0016787">
    <property type="term" value="F:hydrolase activity"/>
    <property type="evidence" value="ECO:0007669"/>
    <property type="project" value="UniProtKB-KW"/>
</dbReference>
<comment type="similarity">
    <text evidence="2">In the central section; belongs to the CRISPR-associated helicase Cas3 family.</text>
</comment>
<keyword evidence="4" id="KW-0547">Nucleotide-binding</keyword>
<dbReference type="InterPro" id="IPR006483">
    <property type="entry name" value="CRISPR-assoc_Cas3_HD"/>
</dbReference>
<evidence type="ECO:0000256" key="4">
    <source>
        <dbReference type="ARBA" id="ARBA00022741"/>
    </source>
</evidence>
<comment type="similarity">
    <text evidence="9">Belongs to the DEAD box helicase family.</text>
</comment>
<proteinExistence type="inferred from homology"/>
<evidence type="ECO:0000313" key="12">
    <source>
        <dbReference type="Proteomes" id="UP000320496"/>
    </source>
</evidence>
<dbReference type="Pfam" id="PF18019">
    <property type="entry name" value="Cas3_HD"/>
    <property type="match status" value="1"/>
</dbReference>
<dbReference type="Pfam" id="PF00270">
    <property type="entry name" value="DEAD"/>
    <property type="match status" value="1"/>
</dbReference>
<dbReference type="GO" id="GO:0005524">
    <property type="term" value="F:ATP binding"/>
    <property type="evidence" value="ECO:0007669"/>
    <property type="project" value="UniProtKB-KW"/>
</dbReference>
<evidence type="ECO:0000256" key="7">
    <source>
        <dbReference type="ARBA" id="ARBA00022840"/>
    </source>
</evidence>
<evidence type="ECO:0000256" key="3">
    <source>
        <dbReference type="ARBA" id="ARBA00022723"/>
    </source>
</evidence>